<feature type="chain" id="PRO_5042160708" evidence="1">
    <location>
        <begin position="23"/>
        <end position="154"/>
    </location>
</feature>
<comment type="caution">
    <text evidence="2">The sequence shown here is derived from an EMBL/GenBank/DDBJ whole genome shotgun (WGS) entry which is preliminary data.</text>
</comment>
<feature type="signal peptide" evidence="1">
    <location>
        <begin position="1"/>
        <end position="22"/>
    </location>
</feature>
<dbReference type="EMBL" id="JAODUP010000087">
    <property type="protein sequence ID" value="KAK2163011.1"/>
    <property type="molecule type" value="Genomic_DNA"/>
</dbReference>
<dbReference type="Proteomes" id="UP001208570">
    <property type="component" value="Unassembled WGS sequence"/>
</dbReference>
<sequence length="154" mass="17471">MRILYTVTLVLYTLSIICTTEARRTRSNCRGIRCLPARCIDAVMDQRGCCLTCPHGENCILFGELLPANQMIIHHTGDCEWTCRCPGSYAYEVHREKTPASCHMLCRGGFVSPDEIDESYNLIEPSNILKKKEFVRSSLRDILLRGINEGEDLD</sequence>
<name>A0AAD9K1W8_9ANNE</name>
<proteinExistence type="predicted"/>
<dbReference type="AlphaFoldDB" id="A0AAD9K1W8"/>
<accession>A0AAD9K1W8</accession>
<gene>
    <name evidence="2" type="ORF">LSH36_87g01000</name>
</gene>
<evidence type="ECO:0000256" key="1">
    <source>
        <dbReference type="SAM" id="SignalP"/>
    </source>
</evidence>
<keyword evidence="1" id="KW-0732">Signal</keyword>
<keyword evidence="3" id="KW-1185">Reference proteome</keyword>
<protein>
    <submittedName>
        <fullName evidence="2">Uncharacterized protein</fullName>
    </submittedName>
</protein>
<reference evidence="2" key="1">
    <citation type="journal article" date="2023" name="Mol. Biol. Evol.">
        <title>Third-Generation Sequencing Reveals the Adaptive Role of the Epigenome in Three Deep-Sea Polychaetes.</title>
        <authorList>
            <person name="Perez M."/>
            <person name="Aroh O."/>
            <person name="Sun Y."/>
            <person name="Lan Y."/>
            <person name="Juniper S.K."/>
            <person name="Young C.R."/>
            <person name="Angers B."/>
            <person name="Qian P.Y."/>
        </authorList>
    </citation>
    <scope>NUCLEOTIDE SEQUENCE</scope>
    <source>
        <strain evidence="2">P08H-3</strain>
    </source>
</reference>
<evidence type="ECO:0000313" key="2">
    <source>
        <dbReference type="EMBL" id="KAK2163011.1"/>
    </source>
</evidence>
<evidence type="ECO:0000313" key="3">
    <source>
        <dbReference type="Proteomes" id="UP001208570"/>
    </source>
</evidence>
<organism evidence="2 3">
    <name type="scientific">Paralvinella palmiformis</name>
    <dbReference type="NCBI Taxonomy" id="53620"/>
    <lineage>
        <taxon>Eukaryota</taxon>
        <taxon>Metazoa</taxon>
        <taxon>Spiralia</taxon>
        <taxon>Lophotrochozoa</taxon>
        <taxon>Annelida</taxon>
        <taxon>Polychaeta</taxon>
        <taxon>Sedentaria</taxon>
        <taxon>Canalipalpata</taxon>
        <taxon>Terebellida</taxon>
        <taxon>Terebelliformia</taxon>
        <taxon>Alvinellidae</taxon>
        <taxon>Paralvinella</taxon>
    </lineage>
</organism>